<reference evidence="1" key="1">
    <citation type="journal article" date="2021" name="Front. Microbiol.">
        <title>Comprehensive Comparative Genomics and Phenotyping of Methylobacterium Species.</title>
        <authorList>
            <person name="Alessa O."/>
            <person name="Ogura Y."/>
            <person name="Fujitani Y."/>
            <person name="Takami H."/>
            <person name="Hayashi T."/>
            <person name="Sahin N."/>
            <person name="Tani A."/>
        </authorList>
    </citation>
    <scope>NUCLEOTIDE SEQUENCE</scope>
    <source>
        <strain evidence="1">KCTC 52305</strain>
    </source>
</reference>
<dbReference type="Proteomes" id="UP001055167">
    <property type="component" value="Unassembled WGS sequence"/>
</dbReference>
<evidence type="ECO:0000313" key="2">
    <source>
        <dbReference type="Proteomes" id="UP001055167"/>
    </source>
</evidence>
<evidence type="ECO:0000313" key="1">
    <source>
        <dbReference type="EMBL" id="GJD52709.1"/>
    </source>
</evidence>
<proteinExistence type="predicted"/>
<keyword evidence="2" id="KW-1185">Reference proteome</keyword>
<accession>A0ABQ4R646</accession>
<dbReference type="EMBL" id="BPQH01000021">
    <property type="protein sequence ID" value="GJD52709.1"/>
    <property type="molecule type" value="Genomic_DNA"/>
</dbReference>
<organism evidence="1 2">
    <name type="scientific">Methylobacterium crusticola</name>
    <dbReference type="NCBI Taxonomy" id="1697972"/>
    <lineage>
        <taxon>Bacteria</taxon>
        <taxon>Pseudomonadati</taxon>
        <taxon>Pseudomonadota</taxon>
        <taxon>Alphaproteobacteria</taxon>
        <taxon>Hyphomicrobiales</taxon>
        <taxon>Methylobacteriaceae</taxon>
        <taxon>Methylobacterium</taxon>
    </lineage>
</organism>
<name>A0ABQ4R646_9HYPH</name>
<comment type="caution">
    <text evidence="1">The sequence shown here is derived from an EMBL/GenBank/DDBJ whole genome shotgun (WGS) entry which is preliminary data.</text>
</comment>
<protein>
    <recommendedName>
        <fullName evidence="3">XRE family transcriptional regulator</fullName>
    </recommendedName>
</protein>
<evidence type="ECO:0008006" key="3">
    <source>
        <dbReference type="Google" id="ProtNLM"/>
    </source>
</evidence>
<gene>
    <name evidence="1" type="ORF">OPKNFCMD_5475</name>
</gene>
<reference evidence="1" key="2">
    <citation type="submission" date="2021-08" db="EMBL/GenBank/DDBJ databases">
        <authorList>
            <person name="Tani A."/>
            <person name="Ola A."/>
            <person name="Ogura Y."/>
            <person name="Katsura K."/>
            <person name="Hayashi T."/>
        </authorList>
    </citation>
    <scope>NUCLEOTIDE SEQUENCE</scope>
    <source>
        <strain evidence="1">KCTC 52305</strain>
    </source>
</reference>
<sequence>MNSTAFAIVGPALKRMRERRAREAWLEVEHGESPQDAQS</sequence>